<dbReference type="GO" id="GO:0015369">
    <property type="term" value="F:calcium:proton antiporter activity"/>
    <property type="evidence" value="ECO:0007669"/>
    <property type="project" value="TreeGrafter"/>
</dbReference>
<comment type="subcellular location">
    <subcellularLocation>
        <location evidence="1">Endomembrane system</location>
        <topology evidence="1">Multi-pass membrane protein</topology>
    </subcellularLocation>
</comment>
<evidence type="ECO:0000256" key="6">
    <source>
        <dbReference type="ARBA" id="ARBA00023136"/>
    </source>
</evidence>
<dbReference type="GO" id="GO:0006874">
    <property type="term" value="P:intracellular calcium ion homeostasis"/>
    <property type="evidence" value="ECO:0007669"/>
    <property type="project" value="TreeGrafter"/>
</dbReference>
<reference evidence="10" key="1">
    <citation type="submission" date="2022-07" db="EMBL/GenBank/DDBJ databases">
        <title>Genome Sequence of Physisporinus lineatus.</title>
        <authorList>
            <person name="Buettner E."/>
        </authorList>
    </citation>
    <scope>NUCLEOTIDE SEQUENCE</scope>
    <source>
        <strain evidence="10">VT162</strain>
    </source>
</reference>
<evidence type="ECO:0000259" key="9">
    <source>
        <dbReference type="Pfam" id="PF01699"/>
    </source>
</evidence>
<evidence type="ECO:0000256" key="3">
    <source>
        <dbReference type="ARBA" id="ARBA00022692"/>
    </source>
</evidence>
<dbReference type="Pfam" id="PF01699">
    <property type="entry name" value="Na_Ca_ex"/>
    <property type="match status" value="1"/>
</dbReference>
<feature type="transmembrane region" description="Helical" evidence="8">
    <location>
        <begin position="362"/>
        <end position="384"/>
    </location>
</feature>
<proteinExistence type="predicted"/>
<organism evidence="10 11">
    <name type="scientific">Meripilus lineatus</name>
    <dbReference type="NCBI Taxonomy" id="2056292"/>
    <lineage>
        <taxon>Eukaryota</taxon>
        <taxon>Fungi</taxon>
        <taxon>Dikarya</taxon>
        <taxon>Basidiomycota</taxon>
        <taxon>Agaricomycotina</taxon>
        <taxon>Agaricomycetes</taxon>
        <taxon>Polyporales</taxon>
        <taxon>Meripilaceae</taxon>
        <taxon>Meripilus</taxon>
    </lineage>
</organism>
<keyword evidence="4 8" id="KW-1133">Transmembrane helix</keyword>
<dbReference type="EMBL" id="JANAWD010000582">
    <property type="protein sequence ID" value="KAJ3477570.1"/>
    <property type="molecule type" value="Genomic_DNA"/>
</dbReference>
<keyword evidence="11" id="KW-1185">Reference proteome</keyword>
<feature type="transmembrane region" description="Helical" evidence="8">
    <location>
        <begin position="411"/>
        <end position="430"/>
    </location>
</feature>
<evidence type="ECO:0000256" key="8">
    <source>
        <dbReference type="SAM" id="Phobius"/>
    </source>
</evidence>
<feature type="compositionally biased region" description="Polar residues" evidence="7">
    <location>
        <begin position="44"/>
        <end position="55"/>
    </location>
</feature>
<feature type="transmembrane region" description="Helical" evidence="8">
    <location>
        <begin position="437"/>
        <end position="458"/>
    </location>
</feature>
<protein>
    <recommendedName>
        <fullName evidence="9">Sodium/calcium exchanger membrane region domain-containing protein</fullName>
    </recommendedName>
</protein>
<evidence type="ECO:0000256" key="5">
    <source>
        <dbReference type="ARBA" id="ARBA00023065"/>
    </source>
</evidence>
<name>A0AAD5UZ08_9APHY</name>
<dbReference type="GO" id="GO:0012505">
    <property type="term" value="C:endomembrane system"/>
    <property type="evidence" value="ECO:0007669"/>
    <property type="project" value="UniProtKB-SubCell"/>
</dbReference>
<feature type="domain" description="Sodium/calcium exchanger membrane region" evidence="9">
    <location>
        <begin position="328"/>
        <end position="481"/>
    </location>
</feature>
<evidence type="ECO:0000256" key="1">
    <source>
        <dbReference type="ARBA" id="ARBA00004127"/>
    </source>
</evidence>
<evidence type="ECO:0000256" key="2">
    <source>
        <dbReference type="ARBA" id="ARBA00022448"/>
    </source>
</evidence>
<keyword evidence="6 8" id="KW-0472">Membrane</keyword>
<keyword evidence="5" id="KW-0406">Ion transport</keyword>
<gene>
    <name evidence="10" type="ORF">NLI96_g10367</name>
</gene>
<evidence type="ECO:0000256" key="7">
    <source>
        <dbReference type="SAM" id="MobiDB-lite"/>
    </source>
</evidence>
<dbReference type="Proteomes" id="UP001212997">
    <property type="component" value="Unassembled WGS sequence"/>
</dbReference>
<dbReference type="AlphaFoldDB" id="A0AAD5UZ08"/>
<keyword evidence="2" id="KW-0813">Transport</keyword>
<feature type="transmembrane region" description="Helical" evidence="8">
    <location>
        <begin position="323"/>
        <end position="346"/>
    </location>
</feature>
<feature type="compositionally biased region" description="Basic and acidic residues" evidence="7">
    <location>
        <begin position="7"/>
        <end position="16"/>
    </location>
</feature>
<dbReference type="InterPro" id="IPR004837">
    <property type="entry name" value="NaCa_Exmemb"/>
</dbReference>
<feature type="transmembrane region" description="Helical" evidence="8">
    <location>
        <begin position="168"/>
        <end position="184"/>
    </location>
</feature>
<keyword evidence="3 8" id="KW-0812">Transmembrane</keyword>
<evidence type="ECO:0000313" key="11">
    <source>
        <dbReference type="Proteomes" id="UP001212997"/>
    </source>
</evidence>
<evidence type="ECO:0000256" key="4">
    <source>
        <dbReference type="ARBA" id="ARBA00022989"/>
    </source>
</evidence>
<accession>A0AAD5UZ08</accession>
<dbReference type="PANTHER" id="PTHR31503">
    <property type="entry name" value="VACUOLAR CALCIUM ION TRANSPORTER"/>
    <property type="match status" value="1"/>
</dbReference>
<feature type="compositionally biased region" description="Basic and acidic residues" evidence="7">
    <location>
        <begin position="303"/>
        <end position="316"/>
    </location>
</feature>
<feature type="compositionally biased region" description="Polar residues" evidence="7">
    <location>
        <begin position="62"/>
        <end position="72"/>
    </location>
</feature>
<evidence type="ECO:0000313" key="10">
    <source>
        <dbReference type="EMBL" id="KAJ3477570.1"/>
    </source>
</evidence>
<dbReference type="GO" id="GO:0000329">
    <property type="term" value="C:fungal-type vacuole membrane"/>
    <property type="evidence" value="ECO:0007669"/>
    <property type="project" value="TreeGrafter"/>
</dbReference>
<feature type="region of interest" description="Disordered" evidence="7">
    <location>
        <begin position="1"/>
        <end position="96"/>
    </location>
</feature>
<feature type="transmembrane region" description="Helical" evidence="8">
    <location>
        <begin position="133"/>
        <end position="156"/>
    </location>
</feature>
<sequence>MSEPSITDEKDPKLQEKQTSMADVERYATGSGGDSMELRHLRSESTFSLSGTTANQDDRATSHVSIQETQPLSPRRGFSHPHFPHPHLPHFENPHLGERTSRTIHNAISSERRFWARLTGRDRRERGQRIPGWFESVVNIAISSYLNSILIFVPFAWVAHFLHWNENLVFGLCFIAIIPLAKLFEWGGEQMEMYLGKDLGDLVTVTLNNAIEATLAIILLTRCDVLTVLLPTAFFAALDRGIKSVSDTGEPQFDDTLVNDEVRGQLLRMSRGLAVLLLVVYICSRIFLTNPPGDDNAGTIHESAPEEHKREEEELKHKTPLTNPWACIILLVITIGIMATTAEFLVESVEKVRENGHIQEEWFGLIILPLVSFSADGFVAVVFFTRSTINHILGKKPLDASTLAKARAIDLSIQFTLFWVPFFVLLAWWISKPLHLMFDYFELAMLLGSCFLVNYVTADAKTNWVEGLILVTFYMMIATCAWFYTGQEELALMLVCKKTVAEALISGPDMLEHAAAAAGEH</sequence>
<feature type="transmembrane region" description="Helical" evidence="8">
    <location>
        <begin position="464"/>
        <end position="484"/>
    </location>
</feature>
<comment type="caution">
    <text evidence="10">The sequence shown here is derived from an EMBL/GenBank/DDBJ whole genome shotgun (WGS) entry which is preliminary data.</text>
</comment>
<dbReference type="InterPro" id="IPR004713">
    <property type="entry name" value="CaH_exchang"/>
</dbReference>
<feature type="region of interest" description="Disordered" evidence="7">
    <location>
        <begin position="297"/>
        <end position="316"/>
    </location>
</feature>
<feature type="compositionally biased region" description="Basic residues" evidence="7">
    <location>
        <begin position="77"/>
        <end position="88"/>
    </location>
</feature>
<dbReference type="PANTHER" id="PTHR31503:SF20">
    <property type="entry name" value="CA(2+)_H(+) EXCHANGER, PUTATIVE (EUROFUNG)-RELATED"/>
    <property type="match status" value="1"/>
</dbReference>